<proteinExistence type="predicted"/>
<dbReference type="AlphaFoldDB" id="A0A4V2M241"/>
<dbReference type="RefSeq" id="WP_131295457.1">
    <property type="nucleotide sequence ID" value="NZ_SJKA01000019.1"/>
</dbReference>
<dbReference type="Proteomes" id="UP000292695">
    <property type="component" value="Unassembled WGS sequence"/>
</dbReference>
<sequence>MTTTQDELEWLRERHAAVGDLLHRHYTAGMPMVSVRQVEAVLCGQAAPDQFRSALQVRPDQQVKA</sequence>
<evidence type="ECO:0000313" key="1">
    <source>
        <dbReference type="EMBL" id="TCC21656.1"/>
    </source>
</evidence>
<reference evidence="1 2" key="1">
    <citation type="submission" date="2019-02" db="EMBL/GenBank/DDBJ databases">
        <title>Kribbella capetownensis sp. nov. and Kribbella speibonae sp. nov., isolated from soil.</title>
        <authorList>
            <person name="Curtis S.M."/>
            <person name="Norton I."/>
            <person name="Everest G.J."/>
            <person name="Meyers P.R."/>
        </authorList>
    </citation>
    <scope>NUCLEOTIDE SEQUENCE [LARGE SCALE GENOMIC DNA]</scope>
    <source>
        <strain evidence="1 2">DSM 27082</strain>
    </source>
</reference>
<comment type="caution">
    <text evidence="1">The sequence shown here is derived from an EMBL/GenBank/DDBJ whole genome shotgun (WGS) entry which is preliminary data.</text>
</comment>
<organism evidence="1 2">
    <name type="scientific">Kribbella sindirgiensis</name>
    <dbReference type="NCBI Taxonomy" id="1124744"/>
    <lineage>
        <taxon>Bacteria</taxon>
        <taxon>Bacillati</taxon>
        <taxon>Actinomycetota</taxon>
        <taxon>Actinomycetes</taxon>
        <taxon>Propionibacteriales</taxon>
        <taxon>Kribbellaceae</taxon>
        <taxon>Kribbella</taxon>
    </lineage>
</organism>
<dbReference type="EMBL" id="SJKA01000019">
    <property type="protein sequence ID" value="TCC21656.1"/>
    <property type="molecule type" value="Genomic_DNA"/>
</dbReference>
<keyword evidence="2" id="KW-1185">Reference proteome</keyword>
<accession>A0A4V2M241</accession>
<gene>
    <name evidence="1" type="ORF">E0H50_35870</name>
</gene>
<evidence type="ECO:0000313" key="2">
    <source>
        <dbReference type="Proteomes" id="UP000292695"/>
    </source>
</evidence>
<name>A0A4V2M241_9ACTN</name>
<protein>
    <submittedName>
        <fullName evidence="1">Uncharacterized protein</fullName>
    </submittedName>
</protein>